<evidence type="ECO:0000256" key="4">
    <source>
        <dbReference type="SAM" id="MobiDB-lite"/>
    </source>
</evidence>
<keyword evidence="7" id="KW-1185">Reference proteome</keyword>
<evidence type="ECO:0000256" key="2">
    <source>
        <dbReference type="ARBA" id="ARBA00023125"/>
    </source>
</evidence>
<dbReference type="Gene3D" id="1.10.260.40">
    <property type="entry name" value="lambda repressor-like DNA-binding domains"/>
    <property type="match status" value="1"/>
</dbReference>
<accession>G4CWH4</accession>
<gene>
    <name evidence="6" type="ORF">HMPREF9153_0881</name>
</gene>
<protein>
    <submittedName>
        <fullName evidence="6">LacI family transcriptional regulator</fullName>
    </submittedName>
</protein>
<keyword evidence="1" id="KW-0805">Transcription regulation</keyword>
<dbReference type="Pfam" id="PF13377">
    <property type="entry name" value="Peripla_BP_3"/>
    <property type="match status" value="1"/>
</dbReference>
<organism evidence="6 7">
    <name type="scientific">Cutibacterium avidum ATCC 25577</name>
    <dbReference type="NCBI Taxonomy" id="997355"/>
    <lineage>
        <taxon>Bacteria</taxon>
        <taxon>Bacillati</taxon>
        <taxon>Actinomycetota</taxon>
        <taxon>Actinomycetes</taxon>
        <taxon>Propionibacteriales</taxon>
        <taxon>Propionibacteriaceae</taxon>
        <taxon>Cutibacterium</taxon>
    </lineage>
</organism>
<dbReference type="Gene3D" id="3.40.50.2300">
    <property type="match status" value="2"/>
</dbReference>
<evidence type="ECO:0000256" key="1">
    <source>
        <dbReference type="ARBA" id="ARBA00023015"/>
    </source>
</evidence>
<dbReference type="AlphaFoldDB" id="G4CWH4"/>
<comment type="caution">
    <text evidence="6">The sequence shown here is derived from an EMBL/GenBank/DDBJ whole genome shotgun (WGS) entry which is preliminary data.</text>
</comment>
<evidence type="ECO:0000313" key="7">
    <source>
        <dbReference type="Proteomes" id="UP000005332"/>
    </source>
</evidence>
<dbReference type="CDD" id="cd01574">
    <property type="entry name" value="PBP1_LacI"/>
    <property type="match status" value="1"/>
</dbReference>
<dbReference type="CDD" id="cd01392">
    <property type="entry name" value="HTH_LacI"/>
    <property type="match status" value="1"/>
</dbReference>
<evidence type="ECO:0000259" key="5">
    <source>
        <dbReference type="PROSITE" id="PS50932"/>
    </source>
</evidence>
<dbReference type="PANTHER" id="PTHR30146:SF153">
    <property type="entry name" value="LACTOSE OPERON REPRESSOR"/>
    <property type="match status" value="1"/>
</dbReference>
<dbReference type="InterPro" id="IPR000843">
    <property type="entry name" value="HTH_LacI"/>
</dbReference>
<dbReference type="GO" id="GO:0000976">
    <property type="term" value="F:transcription cis-regulatory region binding"/>
    <property type="evidence" value="ECO:0007669"/>
    <property type="project" value="TreeGrafter"/>
</dbReference>
<feature type="domain" description="HTH lacI-type" evidence="5">
    <location>
        <begin position="13"/>
        <end position="67"/>
    </location>
</feature>
<dbReference type="Proteomes" id="UP000005332">
    <property type="component" value="Unassembled WGS sequence"/>
</dbReference>
<dbReference type="InterPro" id="IPR010982">
    <property type="entry name" value="Lambda_DNA-bd_dom_sf"/>
</dbReference>
<dbReference type="EMBL" id="AGBA01000009">
    <property type="protein sequence ID" value="EGY78298.1"/>
    <property type="molecule type" value="Genomic_DNA"/>
</dbReference>
<evidence type="ECO:0000256" key="3">
    <source>
        <dbReference type="ARBA" id="ARBA00023163"/>
    </source>
</evidence>
<keyword evidence="2" id="KW-0238">DNA-binding</keyword>
<dbReference type="HOGENOM" id="CLU_037628_6_1_11"/>
<proteinExistence type="predicted"/>
<dbReference type="SUPFAM" id="SSF47413">
    <property type="entry name" value="lambda repressor-like DNA-binding domains"/>
    <property type="match status" value="1"/>
</dbReference>
<dbReference type="Pfam" id="PF00356">
    <property type="entry name" value="LacI"/>
    <property type="match status" value="1"/>
</dbReference>
<dbReference type="InterPro" id="IPR028082">
    <property type="entry name" value="Peripla_BP_I"/>
</dbReference>
<evidence type="ECO:0000313" key="6">
    <source>
        <dbReference type="EMBL" id="EGY78298.1"/>
    </source>
</evidence>
<dbReference type="InterPro" id="IPR046335">
    <property type="entry name" value="LacI/GalR-like_sensor"/>
</dbReference>
<dbReference type="PANTHER" id="PTHR30146">
    <property type="entry name" value="LACI-RELATED TRANSCRIPTIONAL REPRESSOR"/>
    <property type="match status" value="1"/>
</dbReference>
<dbReference type="SMART" id="SM00354">
    <property type="entry name" value="HTH_LACI"/>
    <property type="match status" value="1"/>
</dbReference>
<name>G4CWH4_9ACTN</name>
<dbReference type="PROSITE" id="PS00356">
    <property type="entry name" value="HTH_LACI_1"/>
    <property type="match status" value="1"/>
</dbReference>
<feature type="region of interest" description="Disordered" evidence="4">
    <location>
        <begin position="1"/>
        <end position="23"/>
    </location>
</feature>
<dbReference type="GO" id="GO:0003700">
    <property type="term" value="F:DNA-binding transcription factor activity"/>
    <property type="evidence" value="ECO:0007669"/>
    <property type="project" value="TreeGrafter"/>
</dbReference>
<dbReference type="SUPFAM" id="SSF53822">
    <property type="entry name" value="Periplasmic binding protein-like I"/>
    <property type="match status" value="1"/>
</dbReference>
<keyword evidence="3" id="KW-0804">Transcription</keyword>
<sequence>MMTEQQRRGSSRPSMGDVAAAAGVSQQTVSRVVNHSDAVRPKTVEKVLQAMAEVGYSPNFAARSLRSGRTSAIGVLATDLSRTGELRTVQAIVDATRRSDFAVVLDRLEPTDDLVGAYGHAMKRMSGRVDGFIIEGLELDRLDELEVPPGAPVVVAGPTCSRFSTVGCDQAAGVRAAVDYLLALGHQTVHLVSGPAYSRQAAVRRQAWHECLETNDCDVPDVVVGDWTASSGCEAARHLKAAGATAVVASNDEMAAGLIIGLLDMGVRVPEDVSVVGFDDILGNLVWPTLTTVRQDFAAIGQRLAEELMAQLQGARHEPTSEMVSAPLVVRGSTAAPHH</sequence>
<dbReference type="PROSITE" id="PS50932">
    <property type="entry name" value="HTH_LACI_2"/>
    <property type="match status" value="1"/>
</dbReference>
<reference evidence="6 7" key="1">
    <citation type="submission" date="2011-06" db="EMBL/GenBank/DDBJ databases">
        <authorList>
            <person name="Muzny D."/>
            <person name="Qin X."/>
            <person name="Deng J."/>
            <person name="Jiang H."/>
            <person name="Liu Y."/>
            <person name="Qu J."/>
            <person name="Song X.-Z."/>
            <person name="Zhang L."/>
            <person name="Thornton R."/>
            <person name="Coyle M."/>
            <person name="Francisco L."/>
            <person name="Jackson L."/>
            <person name="Javaid M."/>
            <person name="Korchina V."/>
            <person name="Kovar C."/>
            <person name="Mata R."/>
            <person name="Mathew T."/>
            <person name="Ngo R."/>
            <person name="Nguyen L."/>
            <person name="Nguyen N."/>
            <person name="Okwuonu G."/>
            <person name="Ongeri F."/>
            <person name="Pham C."/>
            <person name="Simmons D."/>
            <person name="Wilczek-Boney K."/>
            <person name="Hale W."/>
            <person name="Jakkamsetti A."/>
            <person name="Pham P."/>
            <person name="Ruth R."/>
            <person name="San Lucas F."/>
            <person name="Warren J."/>
            <person name="Zhang J."/>
            <person name="Zhao Z."/>
            <person name="Zhou C."/>
            <person name="Zhu D."/>
            <person name="Lee S."/>
            <person name="Bess C."/>
            <person name="Blankenburg K."/>
            <person name="Forbes L."/>
            <person name="Fu Q."/>
            <person name="Gubbala S."/>
            <person name="Hirani K."/>
            <person name="Jayaseelan J.C."/>
            <person name="Lara F."/>
            <person name="Munidasa M."/>
            <person name="Palculict T."/>
            <person name="Patil S."/>
            <person name="Pu L.-L."/>
            <person name="Saada N."/>
            <person name="Tang L."/>
            <person name="Weissenberger G."/>
            <person name="Zhu Y."/>
            <person name="Hemphill L."/>
            <person name="Shang Y."/>
            <person name="Youmans B."/>
            <person name="Ayvaz T."/>
            <person name="Ross M."/>
            <person name="Santibanez J."/>
            <person name="Aqrawi P."/>
            <person name="Gross S."/>
            <person name="Joshi V."/>
            <person name="Fowler G."/>
            <person name="Nazareth L."/>
            <person name="Reid J."/>
            <person name="Worley K."/>
            <person name="Petrosino J."/>
            <person name="Highlander S."/>
            <person name="Gibbs R."/>
        </authorList>
    </citation>
    <scope>NUCLEOTIDE SEQUENCE [LARGE SCALE GENOMIC DNA]</scope>
    <source>
        <strain evidence="6 7">ATCC 25577</strain>
    </source>
</reference>
<dbReference type="PATRIC" id="fig|997355.3.peg.860"/>